<evidence type="ECO:0000313" key="3">
    <source>
        <dbReference type="Proteomes" id="UP001302652"/>
    </source>
</evidence>
<keyword evidence="3" id="KW-1185">Reference proteome</keyword>
<organism evidence="2 3">
    <name type="scientific">Paraburkholderia kirstenboschensis</name>
    <dbReference type="NCBI Taxonomy" id="1245436"/>
    <lineage>
        <taxon>Bacteria</taxon>
        <taxon>Pseudomonadati</taxon>
        <taxon>Pseudomonadota</taxon>
        <taxon>Betaproteobacteria</taxon>
        <taxon>Burkholderiales</taxon>
        <taxon>Burkholderiaceae</taxon>
        <taxon>Paraburkholderia</taxon>
    </lineage>
</organism>
<name>A0ABZ0ENC2_9BURK</name>
<reference evidence="2 3" key="1">
    <citation type="submission" date="2023-10" db="EMBL/GenBank/DDBJ databases">
        <title>Surface-active antibiotics is a multifunctional adaptation for post-fire microbes.</title>
        <authorList>
            <person name="Liu M.D."/>
            <person name="Du Y."/>
            <person name="Koupaei S.K."/>
            <person name="Kim N.R."/>
            <person name="Zhang W."/>
            <person name="Traxler M.F."/>
        </authorList>
    </citation>
    <scope>NUCLEOTIDE SEQUENCE [LARGE SCALE GENOMIC DNA]</scope>
    <source>
        <strain evidence="2 3">F3</strain>
    </source>
</reference>
<evidence type="ECO:0000313" key="2">
    <source>
        <dbReference type="EMBL" id="WOD18688.1"/>
    </source>
</evidence>
<sequence>MLIELLAFGATLLWAYQGHNEELSSEKALSGARWMDRAGRGEEGEQLVSADLQRHLVRLCGDDWLIFNGVILVHAPDSAFPTVEIDHLAITPFGIFVIETKHWGGAVTRGETDATLILSTPDGQRHVRTSPMKQNGPKVRFLKSLIPPRLWLVEGLGVFSNDATTLAPMLPTALLERGELYRHLRIRQQQFARTGIALLPVQKIADAVLRHADTRAEAFAEHRQRIRDARAAEHE</sequence>
<proteinExistence type="predicted"/>
<feature type="domain" description="NERD" evidence="1">
    <location>
        <begin position="40"/>
        <end position="165"/>
    </location>
</feature>
<dbReference type="RefSeq" id="WP_317020944.1">
    <property type="nucleotide sequence ID" value="NZ_CP136513.1"/>
</dbReference>
<dbReference type="InterPro" id="IPR011528">
    <property type="entry name" value="NERD"/>
</dbReference>
<dbReference type="EMBL" id="CP136513">
    <property type="protein sequence ID" value="WOD18688.1"/>
    <property type="molecule type" value="Genomic_DNA"/>
</dbReference>
<gene>
    <name evidence="2" type="ORF">RW095_38995</name>
</gene>
<evidence type="ECO:0000259" key="1">
    <source>
        <dbReference type="PROSITE" id="PS50965"/>
    </source>
</evidence>
<dbReference type="Pfam" id="PF08378">
    <property type="entry name" value="NERD"/>
    <property type="match status" value="1"/>
</dbReference>
<accession>A0ABZ0ENC2</accession>
<dbReference type="Proteomes" id="UP001302652">
    <property type="component" value="Chromosome 1"/>
</dbReference>
<dbReference type="PROSITE" id="PS50965">
    <property type="entry name" value="NERD"/>
    <property type="match status" value="1"/>
</dbReference>
<protein>
    <submittedName>
        <fullName evidence="2">Nuclease-related domain-containing protein</fullName>
    </submittedName>
</protein>